<dbReference type="SMART" id="SM00304">
    <property type="entry name" value="HAMP"/>
    <property type="match status" value="1"/>
</dbReference>
<evidence type="ECO:0000259" key="12">
    <source>
        <dbReference type="PROSITE" id="PS50885"/>
    </source>
</evidence>
<dbReference type="Gene3D" id="1.10.287.130">
    <property type="match status" value="1"/>
</dbReference>
<dbReference type="InterPro" id="IPR005467">
    <property type="entry name" value="His_kinase_dom"/>
</dbReference>
<evidence type="ECO:0000256" key="4">
    <source>
        <dbReference type="ARBA" id="ARBA00022553"/>
    </source>
</evidence>
<evidence type="ECO:0000256" key="10">
    <source>
        <dbReference type="ARBA" id="ARBA00023136"/>
    </source>
</evidence>
<dbReference type="InterPro" id="IPR036890">
    <property type="entry name" value="HATPase_C_sf"/>
</dbReference>
<keyword evidence="14" id="KW-1185">Reference proteome</keyword>
<dbReference type="GO" id="GO:0016301">
    <property type="term" value="F:kinase activity"/>
    <property type="evidence" value="ECO:0007669"/>
    <property type="project" value="UniProtKB-KW"/>
</dbReference>
<organism evidence="13 14">
    <name type="scientific">Streptomyces ziwulingensis</name>
    <dbReference type="NCBI Taxonomy" id="1045501"/>
    <lineage>
        <taxon>Bacteria</taxon>
        <taxon>Bacillati</taxon>
        <taxon>Actinomycetota</taxon>
        <taxon>Actinomycetes</taxon>
        <taxon>Kitasatosporales</taxon>
        <taxon>Streptomycetaceae</taxon>
        <taxon>Streptomyces</taxon>
    </lineage>
</organism>
<feature type="domain" description="HAMP" evidence="12">
    <location>
        <begin position="195"/>
        <end position="248"/>
    </location>
</feature>
<dbReference type="InterPro" id="IPR050428">
    <property type="entry name" value="TCS_sensor_his_kinase"/>
</dbReference>
<dbReference type="SMART" id="SM00388">
    <property type="entry name" value="HisKA"/>
    <property type="match status" value="1"/>
</dbReference>
<dbReference type="Pfam" id="PF00672">
    <property type="entry name" value="HAMP"/>
    <property type="match status" value="1"/>
</dbReference>
<dbReference type="InterPro" id="IPR036097">
    <property type="entry name" value="HisK_dim/P_sf"/>
</dbReference>
<dbReference type="InterPro" id="IPR004358">
    <property type="entry name" value="Sig_transdc_His_kin-like_C"/>
</dbReference>
<dbReference type="Gene3D" id="3.30.565.10">
    <property type="entry name" value="Histidine kinase-like ATPase, C-terminal domain"/>
    <property type="match status" value="1"/>
</dbReference>
<dbReference type="SMART" id="SM00387">
    <property type="entry name" value="HATPase_c"/>
    <property type="match status" value="1"/>
</dbReference>
<dbReference type="EMBL" id="BAABIG010000080">
    <property type="protein sequence ID" value="GAA4820618.1"/>
    <property type="molecule type" value="Genomic_DNA"/>
</dbReference>
<keyword evidence="7 13" id="KW-0418">Kinase</keyword>
<dbReference type="RefSeq" id="WP_345623960.1">
    <property type="nucleotide sequence ID" value="NZ_BAABIG010000080.1"/>
</dbReference>
<comment type="catalytic activity">
    <reaction evidence="1">
        <text>ATP + protein L-histidine = ADP + protein N-phospho-L-histidine.</text>
        <dbReference type="EC" id="2.7.13.3"/>
    </reaction>
</comment>
<dbReference type="SUPFAM" id="SSF158472">
    <property type="entry name" value="HAMP domain-like"/>
    <property type="match status" value="1"/>
</dbReference>
<keyword evidence="8" id="KW-1133">Transmembrane helix</keyword>
<dbReference type="InterPro" id="IPR003661">
    <property type="entry name" value="HisK_dim/P_dom"/>
</dbReference>
<dbReference type="SUPFAM" id="SSF55874">
    <property type="entry name" value="ATPase domain of HSP90 chaperone/DNA topoisomerase II/histidine kinase"/>
    <property type="match status" value="1"/>
</dbReference>
<evidence type="ECO:0000256" key="6">
    <source>
        <dbReference type="ARBA" id="ARBA00022692"/>
    </source>
</evidence>
<evidence type="ECO:0000256" key="9">
    <source>
        <dbReference type="ARBA" id="ARBA00023012"/>
    </source>
</evidence>
<dbReference type="PANTHER" id="PTHR45436:SF5">
    <property type="entry name" value="SENSOR HISTIDINE KINASE TRCS"/>
    <property type="match status" value="1"/>
</dbReference>
<accession>A0ABP9CXC8</accession>
<comment type="subcellular location">
    <subcellularLocation>
        <location evidence="2">Cell membrane</location>
    </subcellularLocation>
</comment>
<evidence type="ECO:0000313" key="13">
    <source>
        <dbReference type="EMBL" id="GAA4820618.1"/>
    </source>
</evidence>
<dbReference type="PROSITE" id="PS50109">
    <property type="entry name" value="HIS_KIN"/>
    <property type="match status" value="1"/>
</dbReference>
<dbReference type="PROSITE" id="PS50885">
    <property type="entry name" value="HAMP"/>
    <property type="match status" value="1"/>
</dbReference>
<keyword evidence="5" id="KW-0808">Transferase</keyword>
<evidence type="ECO:0000313" key="14">
    <source>
        <dbReference type="Proteomes" id="UP001501265"/>
    </source>
</evidence>
<evidence type="ECO:0000256" key="8">
    <source>
        <dbReference type="ARBA" id="ARBA00022989"/>
    </source>
</evidence>
<dbReference type="SUPFAM" id="SSF47384">
    <property type="entry name" value="Homodimeric domain of signal transducing histidine kinase"/>
    <property type="match status" value="1"/>
</dbReference>
<evidence type="ECO:0000259" key="11">
    <source>
        <dbReference type="PROSITE" id="PS50109"/>
    </source>
</evidence>
<keyword evidence="4" id="KW-0597">Phosphoprotein</keyword>
<keyword evidence="10" id="KW-0472">Membrane</keyword>
<dbReference type="CDD" id="cd00075">
    <property type="entry name" value="HATPase"/>
    <property type="match status" value="1"/>
</dbReference>
<keyword evidence="6" id="KW-0812">Transmembrane</keyword>
<dbReference type="PANTHER" id="PTHR45436">
    <property type="entry name" value="SENSOR HISTIDINE KINASE YKOH"/>
    <property type="match status" value="1"/>
</dbReference>
<feature type="domain" description="Histidine kinase" evidence="11">
    <location>
        <begin position="256"/>
        <end position="464"/>
    </location>
</feature>
<sequence length="473" mass="50423">MRSRLLPLLIILMAAVLLAFGVPLAVSLAGAEQQRTVVDRIDDTARFASLAQFVGDAPEGSRTTPTERLATLRSELISYYEVYGIRAAVFYTSHIPMANAPTTWFLPQRGEVRDAFDEALLSRRSHDPQQVWPWERGRLVVASPVIRDGDVVAVVVTDSPTGPMRSRTLHGWLVIGAGEIAAMLLAVGAALRLTGWVLTPVRVLDATTHDIATGRLKSRVAPAGGPPELQRLARSFNEMADNVEDVLEQQRAFVADASHQLRNPLAALLLRIELLALELPEGNAEIASVQTEGKRLAHVLDDLLDLALAEHTQADLSVTDIGALTAERVAAWSPTADAQGVGLVGDCPPTTAWADPVALSSALDAVIDNALKFTPAGETVRVEVGSHGAVSTVVVADRGPGLTDEELARVGDRFWRSAHHQNIKGSGLGLSICRALLAAGGGTLVHEHHEPHGLKVTVTVPRTAGVPQSLTDA</sequence>
<protein>
    <recommendedName>
        <fullName evidence="3">histidine kinase</fullName>
        <ecNumber evidence="3">2.7.13.3</ecNumber>
    </recommendedName>
</protein>
<dbReference type="InterPro" id="IPR003594">
    <property type="entry name" value="HATPase_dom"/>
</dbReference>
<reference evidence="14" key="1">
    <citation type="journal article" date="2019" name="Int. J. Syst. Evol. Microbiol.">
        <title>The Global Catalogue of Microorganisms (GCM) 10K type strain sequencing project: providing services to taxonomists for standard genome sequencing and annotation.</title>
        <authorList>
            <consortium name="The Broad Institute Genomics Platform"/>
            <consortium name="The Broad Institute Genome Sequencing Center for Infectious Disease"/>
            <person name="Wu L."/>
            <person name="Ma J."/>
        </authorList>
    </citation>
    <scope>NUCLEOTIDE SEQUENCE [LARGE SCALE GENOMIC DNA]</scope>
    <source>
        <strain evidence="14">JCM 18081</strain>
    </source>
</reference>
<evidence type="ECO:0000256" key="5">
    <source>
        <dbReference type="ARBA" id="ARBA00022679"/>
    </source>
</evidence>
<keyword evidence="9" id="KW-0902">Two-component regulatory system</keyword>
<evidence type="ECO:0000256" key="3">
    <source>
        <dbReference type="ARBA" id="ARBA00012438"/>
    </source>
</evidence>
<dbReference type="Pfam" id="PF00512">
    <property type="entry name" value="HisKA"/>
    <property type="match status" value="1"/>
</dbReference>
<dbReference type="Pfam" id="PF02518">
    <property type="entry name" value="HATPase_c"/>
    <property type="match status" value="1"/>
</dbReference>
<proteinExistence type="predicted"/>
<comment type="caution">
    <text evidence="13">The sequence shown here is derived from an EMBL/GenBank/DDBJ whole genome shotgun (WGS) entry which is preliminary data.</text>
</comment>
<dbReference type="EC" id="2.7.13.3" evidence="3"/>
<dbReference type="PRINTS" id="PR00344">
    <property type="entry name" value="BCTRLSENSOR"/>
</dbReference>
<evidence type="ECO:0000256" key="7">
    <source>
        <dbReference type="ARBA" id="ARBA00022777"/>
    </source>
</evidence>
<evidence type="ECO:0000256" key="2">
    <source>
        <dbReference type="ARBA" id="ARBA00004236"/>
    </source>
</evidence>
<dbReference type="InterPro" id="IPR003660">
    <property type="entry name" value="HAMP_dom"/>
</dbReference>
<name>A0ABP9CXC8_9ACTN</name>
<dbReference type="Proteomes" id="UP001501265">
    <property type="component" value="Unassembled WGS sequence"/>
</dbReference>
<dbReference type="CDD" id="cd06225">
    <property type="entry name" value="HAMP"/>
    <property type="match status" value="1"/>
</dbReference>
<evidence type="ECO:0000256" key="1">
    <source>
        <dbReference type="ARBA" id="ARBA00000085"/>
    </source>
</evidence>
<gene>
    <name evidence="13" type="ORF">GCM10023220_62140</name>
</gene>